<accession>A0ACA9PN75</accession>
<evidence type="ECO:0000313" key="2">
    <source>
        <dbReference type="Proteomes" id="UP000789920"/>
    </source>
</evidence>
<sequence length="95" mass="11410">LMAINYQSEIKFKARIIRKRPKSEHKGKTKLRHKKSSKSKLKKKKPRQLAVANNWKKEKQGFENIQKSTYKDQQINFESDENKLRDLQIDNKEIK</sequence>
<comment type="caution">
    <text evidence="1">The sequence shown here is derived from an EMBL/GenBank/DDBJ whole genome shotgun (WGS) entry which is preliminary data.</text>
</comment>
<name>A0ACA9PN75_9GLOM</name>
<keyword evidence="2" id="KW-1185">Reference proteome</keyword>
<feature type="non-terminal residue" evidence="1">
    <location>
        <position position="1"/>
    </location>
</feature>
<organism evidence="1 2">
    <name type="scientific">Racocetra persica</name>
    <dbReference type="NCBI Taxonomy" id="160502"/>
    <lineage>
        <taxon>Eukaryota</taxon>
        <taxon>Fungi</taxon>
        <taxon>Fungi incertae sedis</taxon>
        <taxon>Mucoromycota</taxon>
        <taxon>Glomeromycotina</taxon>
        <taxon>Glomeromycetes</taxon>
        <taxon>Diversisporales</taxon>
        <taxon>Gigasporaceae</taxon>
        <taxon>Racocetra</taxon>
    </lineage>
</organism>
<evidence type="ECO:0000313" key="1">
    <source>
        <dbReference type="EMBL" id="CAG8717212.1"/>
    </source>
</evidence>
<protein>
    <submittedName>
        <fullName evidence="1">9078_t:CDS:1</fullName>
    </submittedName>
</protein>
<dbReference type="EMBL" id="CAJVQC010022267">
    <property type="protein sequence ID" value="CAG8717212.1"/>
    <property type="molecule type" value="Genomic_DNA"/>
</dbReference>
<proteinExistence type="predicted"/>
<gene>
    <name evidence="1" type="ORF">RPERSI_LOCUS10994</name>
</gene>
<reference evidence="1" key="1">
    <citation type="submission" date="2021-06" db="EMBL/GenBank/DDBJ databases">
        <authorList>
            <person name="Kallberg Y."/>
            <person name="Tangrot J."/>
            <person name="Rosling A."/>
        </authorList>
    </citation>
    <scope>NUCLEOTIDE SEQUENCE</scope>
    <source>
        <strain evidence="1">MA461A</strain>
    </source>
</reference>
<dbReference type="Proteomes" id="UP000789920">
    <property type="component" value="Unassembled WGS sequence"/>
</dbReference>